<proteinExistence type="predicted"/>
<keyword evidence="2" id="KW-1185">Reference proteome</keyword>
<sequence>MSYFPYAFTGLVERHDLGTYGYTVIWLPEEIAAQLPFAEHPRLRISGELNDHPCSGAWQPSRGRWYLMLGKPLLKATGLSLGCFAELRFRLDAQDEVDVPPLLARAVAGNAVAGERWAALTPGKQRALSHFVLSAKTGPTAAQRVAQAVTWLETGETDLRRLPKIDL</sequence>
<dbReference type="InterPro" id="IPR037079">
    <property type="entry name" value="AF2212/PG0164-like_sf"/>
</dbReference>
<organism evidence="1 2">
    <name type="scientific">Glacieibacterium frigidum</name>
    <dbReference type="NCBI Taxonomy" id="2593303"/>
    <lineage>
        <taxon>Bacteria</taxon>
        <taxon>Pseudomonadati</taxon>
        <taxon>Pseudomonadota</taxon>
        <taxon>Alphaproteobacteria</taxon>
        <taxon>Sphingomonadales</taxon>
        <taxon>Sphingosinicellaceae</taxon>
        <taxon>Glacieibacterium</taxon>
    </lineage>
</organism>
<dbReference type="Pfam" id="PF08922">
    <property type="entry name" value="DUF1905"/>
    <property type="match status" value="1"/>
</dbReference>
<dbReference type="Pfam" id="PF13376">
    <property type="entry name" value="OmdA"/>
    <property type="match status" value="1"/>
</dbReference>
<evidence type="ECO:0000313" key="2">
    <source>
        <dbReference type="Proteomes" id="UP000317894"/>
    </source>
</evidence>
<dbReference type="Gene3D" id="2.40.30.100">
    <property type="entry name" value="AF2212/PG0164-like"/>
    <property type="match status" value="1"/>
</dbReference>
<dbReference type="InterPro" id="IPR015018">
    <property type="entry name" value="DUF1905"/>
</dbReference>
<accession>A0A552U859</accession>
<dbReference type="OrthoDB" id="9794564at2"/>
<evidence type="ECO:0000313" key="1">
    <source>
        <dbReference type="EMBL" id="TRW14400.1"/>
    </source>
</evidence>
<dbReference type="Proteomes" id="UP000317894">
    <property type="component" value="Unassembled WGS sequence"/>
</dbReference>
<dbReference type="EMBL" id="VJWA01000002">
    <property type="protein sequence ID" value="TRW14400.1"/>
    <property type="molecule type" value="Genomic_DNA"/>
</dbReference>
<name>A0A552U859_9SPHN</name>
<comment type="caution">
    <text evidence="1">The sequence shown here is derived from an EMBL/GenBank/DDBJ whole genome shotgun (WGS) entry which is preliminary data.</text>
</comment>
<gene>
    <name evidence="1" type="ORF">FMM06_11860</name>
</gene>
<protein>
    <submittedName>
        <fullName evidence="1">YdeI/OmpD-associated family protein</fullName>
    </submittedName>
</protein>
<dbReference type="RefSeq" id="WP_144237605.1">
    <property type="nucleotide sequence ID" value="NZ_VJWA01000002.1"/>
</dbReference>
<dbReference type="AlphaFoldDB" id="A0A552U859"/>
<reference evidence="1 2" key="1">
    <citation type="submission" date="2019-07" db="EMBL/GenBank/DDBJ databases">
        <title>Novel species isolated from glacier.</title>
        <authorList>
            <person name="Liu Q."/>
            <person name="Xin Y.-H."/>
        </authorList>
    </citation>
    <scope>NUCLEOTIDE SEQUENCE [LARGE SCALE GENOMIC DNA]</scope>
    <source>
        <strain evidence="1 2">LB1R16</strain>
    </source>
</reference>